<feature type="repeat" description="PPR" evidence="2">
    <location>
        <begin position="310"/>
        <end position="344"/>
    </location>
</feature>
<dbReference type="PANTHER" id="PTHR47926">
    <property type="entry name" value="PENTATRICOPEPTIDE REPEAT-CONTAINING PROTEIN"/>
    <property type="match status" value="1"/>
</dbReference>
<dbReference type="FunFam" id="1.25.40.10:FF:000090">
    <property type="entry name" value="Pentatricopeptide repeat-containing protein, chloroplastic"/>
    <property type="match status" value="1"/>
</dbReference>
<organism evidence="3 4">
    <name type="scientific">Heracleum sosnowskyi</name>
    <dbReference type="NCBI Taxonomy" id="360622"/>
    <lineage>
        <taxon>Eukaryota</taxon>
        <taxon>Viridiplantae</taxon>
        <taxon>Streptophyta</taxon>
        <taxon>Embryophyta</taxon>
        <taxon>Tracheophyta</taxon>
        <taxon>Spermatophyta</taxon>
        <taxon>Magnoliopsida</taxon>
        <taxon>eudicotyledons</taxon>
        <taxon>Gunneridae</taxon>
        <taxon>Pentapetalae</taxon>
        <taxon>asterids</taxon>
        <taxon>campanulids</taxon>
        <taxon>Apiales</taxon>
        <taxon>Apiaceae</taxon>
        <taxon>Apioideae</taxon>
        <taxon>apioid superclade</taxon>
        <taxon>Tordylieae</taxon>
        <taxon>Tordyliinae</taxon>
        <taxon>Heracleum</taxon>
    </lineage>
</organism>
<evidence type="ECO:0000256" key="1">
    <source>
        <dbReference type="ARBA" id="ARBA00022737"/>
    </source>
</evidence>
<dbReference type="PANTHER" id="PTHR47926:SF357">
    <property type="entry name" value="PENTATRICOPEPTIDE REPEAT-CONTAINING PROTEIN"/>
    <property type="match status" value="1"/>
</dbReference>
<reference evidence="3" key="2">
    <citation type="submission" date="2023-05" db="EMBL/GenBank/DDBJ databases">
        <authorList>
            <person name="Schelkunov M.I."/>
        </authorList>
    </citation>
    <scope>NUCLEOTIDE SEQUENCE</scope>
    <source>
        <strain evidence="3">Hsosn_3</strain>
        <tissue evidence="3">Leaf</tissue>
    </source>
</reference>
<dbReference type="Proteomes" id="UP001237642">
    <property type="component" value="Unassembled WGS sequence"/>
</dbReference>
<evidence type="ECO:0000256" key="2">
    <source>
        <dbReference type="PROSITE-ProRule" id="PRU00708"/>
    </source>
</evidence>
<keyword evidence="4" id="KW-1185">Reference proteome</keyword>
<dbReference type="InterPro" id="IPR046848">
    <property type="entry name" value="E_motif"/>
</dbReference>
<dbReference type="GO" id="GO:0003723">
    <property type="term" value="F:RNA binding"/>
    <property type="evidence" value="ECO:0007669"/>
    <property type="project" value="InterPro"/>
</dbReference>
<comment type="caution">
    <text evidence="3">The sequence shown here is derived from an EMBL/GenBank/DDBJ whole genome shotgun (WGS) entry which is preliminary data.</text>
</comment>
<feature type="repeat" description="PPR" evidence="2">
    <location>
        <begin position="178"/>
        <end position="208"/>
    </location>
</feature>
<dbReference type="InterPro" id="IPR011990">
    <property type="entry name" value="TPR-like_helical_dom_sf"/>
</dbReference>
<dbReference type="Pfam" id="PF13041">
    <property type="entry name" value="PPR_2"/>
    <property type="match status" value="2"/>
</dbReference>
<evidence type="ECO:0000313" key="4">
    <source>
        <dbReference type="Proteomes" id="UP001237642"/>
    </source>
</evidence>
<protein>
    <submittedName>
        <fullName evidence="3">Pentatricopeptide repeat-containing protein</fullName>
    </submittedName>
</protein>
<dbReference type="EMBL" id="JAUIZM010000007">
    <property type="protein sequence ID" value="KAK1376986.1"/>
    <property type="molecule type" value="Genomic_DNA"/>
</dbReference>
<proteinExistence type="predicted"/>
<dbReference type="Gene3D" id="1.25.40.10">
    <property type="entry name" value="Tetratricopeptide repeat domain"/>
    <property type="match status" value="3"/>
</dbReference>
<dbReference type="InterPro" id="IPR002885">
    <property type="entry name" value="PPR_rpt"/>
</dbReference>
<keyword evidence="1" id="KW-0677">Repeat</keyword>
<feature type="repeat" description="PPR" evidence="2">
    <location>
        <begin position="209"/>
        <end position="243"/>
    </location>
</feature>
<dbReference type="InterPro" id="IPR046960">
    <property type="entry name" value="PPR_At4g14850-like_plant"/>
</dbReference>
<dbReference type="Pfam" id="PF20431">
    <property type="entry name" value="E_motif"/>
    <property type="match status" value="1"/>
</dbReference>
<dbReference type="Pfam" id="PF01535">
    <property type="entry name" value="PPR"/>
    <property type="match status" value="1"/>
</dbReference>
<dbReference type="NCBIfam" id="TIGR00756">
    <property type="entry name" value="PPR"/>
    <property type="match status" value="3"/>
</dbReference>
<gene>
    <name evidence="3" type="ORF">POM88_033179</name>
</gene>
<reference evidence="3" key="1">
    <citation type="submission" date="2023-02" db="EMBL/GenBank/DDBJ databases">
        <title>Genome of toxic invasive species Heracleum sosnowskyi carries increased number of genes despite the absence of recent whole-genome duplications.</title>
        <authorList>
            <person name="Schelkunov M."/>
            <person name="Shtratnikova V."/>
            <person name="Makarenko M."/>
            <person name="Klepikova A."/>
            <person name="Omelchenko D."/>
            <person name="Novikova G."/>
            <person name="Obukhova E."/>
            <person name="Bogdanov V."/>
            <person name="Penin A."/>
            <person name="Logacheva M."/>
        </authorList>
    </citation>
    <scope>NUCLEOTIDE SEQUENCE</scope>
    <source>
        <strain evidence="3">Hsosn_3</strain>
        <tissue evidence="3">Leaf</tissue>
    </source>
</reference>
<evidence type="ECO:0000313" key="3">
    <source>
        <dbReference type="EMBL" id="KAK1376986.1"/>
    </source>
</evidence>
<dbReference type="PROSITE" id="PS51375">
    <property type="entry name" value="PPR"/>
    <property type="match status" value="3"/>
</dbReference>
<dbReference type="SUPFAM" id="SSF48452">
    <property type="entry name" value="TPR-like"/>
    <property type="match status" value="1"/>
</dbReference>
<dbReference type="GO" id="GO:0009451">
    <property type="term" value="P:RNA modification"/>
    <property type="evidence" value="ECO:0007669"/>
    <property type="project" value="InterPro"/>
</dbReference>
<sequence length="496" mass="55204">MKTRRVCALSSILRNVKLQSIVLFTGYNRVFASPKAYYHKCRQGVVVAVKKENVKCGCGLNESFDARKVLDEKSKWNVVSATSQLGYFSRCNCHKEVICLYKRMLELDIRPNEFTFGTVIPSSISLKDLNLGKQFHGYATKAGLVSNLFVGSVLLSLYAKLSAIEEAQRVFEDTCNPNVVSYTTLMCGYLEKRRFDDALSIFRAMPERNAVCWNAMISGYSQKGYNEEAVNLFIEMLREGLMPNQCTFPCAIVAAANIASIGMGRSFHACAIKYLGRIDVFVANSLISFYAKCGSMDDSLLVFNKLSEKNVVSWNALICGFAQNGRGKEALHFYDKMQALGLKPDSVTLLGILFACNHAGLVNEGYFYFNQATLRDPLMLKPEHFSCMVDLLSRSGRFVEAEKFIEDLPFDPGIGFWKALLGGCQIHSNLELGKFAAQKILALDPEDVSSYVLMSNAHSAAERWQNVSMNVDESWCRPSDVWFLAGCALADSVSGP</sequence>
<accession>A0AAD8I130</accession>
<name>A0AAD8I130_9APIA</name>
<dbReference type="AlphaFoldDB" id="A0AAD8I130"/>